<organism evidence="3 4">
    <name type="scientific">Saxophila tyrrhenica</name>
    <dbReference type="NCBI Taxonomy" id="1690608"/>
    <lineage>
        <taxon>Eukaryota</taxon>
        <taxon>Fungi</taxon>
        <taxon>Dikarya</taxon>
        <taxon>Ascomycota</taxon>
        <taxon>Pezizomycotina</taxon>
        <taxon>Dothideomycetes</taxon>
        <taxon>Dothideomycetidae</taxon>
        <taxon>Mycosphaerellales</taxon>
        <taxon>Extremaceae</taxon>
        <taxon>Saxophila</taxon>
    </lineage>
</organism>
<name>A0AAV9PF67_9PEZI</name>
<proteinExistence type="predicted"/>
<reference evidence="3 4" key="1">
    <citation type="submission" date="2023-08" db="EMBL/GenBank/DDBJ databases">
        <title>Black Yeasts Isolated from many extreme environments.</title>
        <authorList>
            <person name="Coleine C."/>
            <person name="Stajich J.E."/>
            <person name="Selbmann L."/>
        </authorList>
    </citation>
    <scope>NUCLEOTIDE SEQUENCE [LARGE SCALE GENOMIC DNA]</scope>
    <source>
        <strain evidence="3 4">CCFEE 5935</strain>
    </source>
</reference>
<gene>
    <name evidence="3" type="ORF">LTR77_004012</name>
</gene>
<feature type="region of interest" description="Disordered" evidence="1">
    <location>
        <begin position="452"/>
        <end position="477"/>
    </location>
</feature>
<comment type="caution">
    <text evidence="3">The sequence shown here is derived from an EMBL/GenBank/DDBJ whole genome shotgun (WGS) entry which is preliminary data.</text>
</comment>
<evidence type="ECO:0000313" key="3">
    <source>
        <dbReference type="EMBL" id="KAK5172373.1"/>
    </source>
</evidence>
<feature type="signal peptide" evidence="2">
    <location>
        <begin position="1"/>
        <end position="19"/>
    </location>
</feature>
<dbReference type="RefSeq" id="XP_064661217.1">
    <property type="nucleotide sequence ID" value="XM_064801266.1"/>
</dbReference>
<protein>
    <submittedName>
        <fullName evidence="3">Uncharacterized protein</fullName>
    </submittedName>
</protein>
<keyword evidence="4" id="KW-1185">Reference proteome</keyword>
<dbReference type="AlphaFoldDB" id="A0AAV9PF67"/>
<feature type="chain" id="PRO_5043810231" evidence="2">
    <location>
        <begin position="20"/>
        <end position="601"/>
    </location>
</feature>
<evidence type="ECO:0000256" key="1">
    <source>
        <dbReference type="SAM" id="MobiDB-lite"/>
    </source>
</evidence>
<dbReference type="Proteomes" id="UP001337655">
    <property type="component" value="Unassembled WGS sequence"/>
</dbReference>
<keyword evidence="2" id="KW-0732">Signal</keyword>
<dbReference type="GeneID" id="89925358"/>
<accession>A0AAV9PF67</accession>
<evidence type="ECO:0000313" key="4">
    <source>
        <dbReference type="Proteomes" id="UP001337655"/>
    </source>
</evidence>
<sequence>MASSMAVGVIVGLASFSSAFPMSSPVHSVFRRQESSDLCTNADLSRPEGAAAKWNDFGVGARLDQYIGDQGAANWVNTLASESFPGSGDPGSFGCGSRDQPCMSGLDLDTCGVMAADDRGTDFWILNAVQKMHAAFERAHENLQDSIIDSSLSVSGIASDFKIDFASDDKILRYVAAAFGMAGGMIGYGSGPIVNALKTSATMFGAAFATTGVNQQPAIDPSKAMDSALKEVFESQRRMLDGILKLAVGGGGDYDSLPDQSGDYSTSVARFMADGKFLLQGDLVNQYFSKGYEMLNKKLVDIALQQFGYQVLADKNYEDAESCGANYGAHWLDLDGGRCMRLTYEDNWTGKWLPAPEEVVKAVEENYGMDIFGYFGNLCDCHINGNGEVDLGNLATDGNIPQCFYNLACQDADICCERISLSYLFYGLTSAAVDEEGDHDWYICWPDADFNDSPAPAPTEPEGPETEPTEPAFPSDRDDTGCYSGGLSWSDLHGDGSETDTQEVKNDISTRCQAADGTILGLNDFWWDCTEWGIEGGGVNHIWWEIQTEGDSTDEVTITYDTCNSALSTELGGCSTGSEQNHDGLWFKIDPQAGSCPYQKG</sequence>
<dbReference type="EMBL" id="JAVRRT010000005">
    <property type="protein sequence ID" value="KAK5172373.1"/>
    <property type="molecule type" value="Genomic_DNA"/>
</dbReference>
<evidence type="ECO:0000256" key="2">
    <source>
        <dbReference type="SAM" id="SignalP"/>
    </source>
</evidence>